<feature type="non-terminal residue" evidence="3">
    <location>
        <position position="247"/>
    </location>
</feature>
<reference evidence="3" key="1">
    <citation type="journal article" date="2014" name="Front. Microbiol.">
        <title>High frequency of phylogenetically diverse reductive dehalogenase-homologous genes in deep subseafloor sedimentary metagenomes.</title>
        <authorList>
            <person name="Kawai M."/>
            <person name="Futagami T."/>
            <person name="Toyoda A."/>
            <person name="Takaki Y."/>
            <person name="Nishi S."/>
            <person name="Hori S."/>
            <person name="Arai W."/>
            <person name="Tsubouchi T."/>
            <person name="Morono Y."/>
            <person name="Uchiyama I."/>
            <person name="Ito T."/>
            <person name="Fujiyama A."/>
            <person name="Inagaki F."/>
            <person name="Takami H."/>
        </authorList>
    </citation>
    <scope>NUCLEOTIDE SEQUENCE</scope>
    <source>
        <strain evidence="3">Expedition CK06-06</strain>
    </source>
</reference>
<gene>
    <name evidence="3" type="ORF">S01H1_68705</name>
</gene>
<dbReference type="InterPro" id="IPR013126">
    <property type="entry name" value="Hsp_70_fam"/>
</dbReference>
<name>X0XC05_9ZZZZ</name>
<dbReference type="PROSITE" id="PS01036">
    <property type="entry name" value="HSP70_3"/>
    <property type="match status" value="1"/>
</dbReference>
<dbReference type="AlphaFoldDB" id="X0XC05"/>
<dbReference type="Gene3D" id="3.30.420.40">
    <property type="match status" value="2"/>
</dbReference>
<dbReference type="PRINTS" id="PR00301">
    <property type="entry name" value="HEATSHOCK70"/>
</dbReference>
<protein>
    <recommendedName>
        <fullName evidence="4">Molecular chaperone DnaK</fullName>
    </recommendedName>
</protein>
<evidence type="ECO:0008006" key="4">
    <source>
        <dbReference type="Google" id="ProtNLM"/>
    </source>
</evidence>
<dbReference type="InterPro" id="IPR018181">
    <property type="entry name" value="Heat_shock_70_CS"/>
</dbReference>
<organism evidence="3">
    <name type="scientific">marine sediment metagenome</name>
    <dbReference type="NCBI Taxonomy" id="412755"/>
    <lineage>
        <taxon>unclassified sequences</taxon>
        <taxon>metagenomes</taxon>
        <taxon>ecological metagenomes</taxon>
    </lineage>
</organism>
<feature type="non-terminal residue" evidence="3">
    <location>
        <position position="1"/>
    </location>
</feature>
<sequence>EWVAELIEKLEPPCAMALEDAGLAKTDVDEVILVGGMTRMPRVRQRVEEIFGREPHKGVNPDEVVALGATVQGGVITGEVEDVLLLDVTPLSLGVETQGGVFTAIIDKNTTIPTTRSQVFSTTEDGQDVVRIHVLQGERDMAADNMTLGRFELIGIPPAPRGVPQIEVTFGIDTDGVVEVSAKDLGSGKSQSIRVTASSGLSEEDVDRLVEEAASSKESDSARRALITLRNKADGLVYSTERTLEEF</sequence>
<dbReference type="Gene3D" id="2.60.34.10">
    <property type="entry name" value="Substrate Binding Domain Of DNAk, Chain A, domain 1"/>
    <property type="match status" value="1"/>
</dbReference>
<keyword evidence="1" id="KW-0547">Nucleotide-binding</keyword>
<dbReference type="SUPFAM" id="SSF53067">
    <property type="entry name" value="Actin-like ATPase domain"/>
    <property type="match status" value="1"/>
</dbReference>
<keyword evidence="2" id="KW-0067">ATP-binding</keyword>
<dbReference type="EMBL" id="BARS01045570">
    <property type="protein sequence ID" value="GAG34208.1"/>
    <property type="molecule type" value="Genomic_DNA"/>
</dbReference>
<dbReference type="GO" id="GO:0140662">
    <property type="term" value="F:ATP-dependent protein folding chaperone"/>
    <property type="evidence" value="ECO:0007669"/>
    <property type="project" value="InterPro"/>
</dbReference>
<dbReference type="SUPFAM" id="SSF100920">
    <property type="entry name" value="Heat shock protein 70kD (HSP70), peptide-binding domain"/>
    <property type="match status" value="1"/>
</dbReference>
<dbReference type="FunFam" id="2.60.34.10:FF:000014">
    <property type="entry name" value="Chaperone protein DnaK HSP70"/>
    <property type="match status" value="1"/>
</dbReference>
<dbReference type="InterPro" id="IPR029047">
    <property type="entry name" value="HSP70_peptide-bd_sf"/>
</dbReference>
<evidence type="ECO:0000313" key="3">
    <source>
        <dbReference type="EMBL" id="GAG34208.1"/>
    </source>
</evidence>
<evidence type="ECO:0000256" key="1">
    <source>
        <dbReference type="ARBA" id="ARBA00022741"/>
    </source>
</evidence>
<dbReference type="GO" id="GO:0005524">
    <property type="term" value="F:ATP binding"/>
    <property type="evidence" value="ECO:0007669"/>
    <property type="project" value="UniProtKB-KW"/>
</dbReference>
<proteinExistence type="predicted"/>
<dbReference type="InterPro" id="IPR043129">
    <property type="entry name" value="ATPase_NBD"/>
</dbReference>
<accession>X0XC05</accession>
<comment type="caution">
    <text evidence="3">The sequence shown here is derived from an EMBL/GenBank/DDBJ whole genome shotgun (WGS) entry which is preliminary data.</text>
</comment>
<dbReference type="PANTHER" id="PTHR19375">
    <property type="entry name" value="HEAT SHOCK PROTEIN 70KDA"/>
    <property type="match status" value="1"/>
</dbReference>
<dbReference type="Pfam" id="PF00012">
    <property type="entry name" value="HSP70"/>
    <property type="match status" value="1"/>
</dbReference>
<evidence type="ECO:0000256" key="2">
    <source>
        <dbReference type="ARBA" id="ARBA00022840"/>
    </source>
</evidence>